<name>A0A8T2NL37_9TELE</name>
<gene>
    <name evidence="2" type="ORF">JZ751_021499</name>
</gene>
<feature type="region of interest" description="Disordered" evidence="1">
    <location>
        <begin position="1"/>
        <end position="20"/>
    </location>
</feature>
<sequence length="117" mass="13046">MERRRGVFRRPTEDGSPSQTSVCVKLSGELPFLSPLGETHFSKTCIYFQSFTLACVNFVQERLQMRDSLAAPDSTCVGCCGAAEGFAFVSLAPTSSASTSRLWLQQREREKKKEIMQ</sequence>
<feature type="compositionally biased region" description="Basic and acidic residues" evidence="1">
    <location>
        <begin position="106"/>
        <end position="117"/>
    </location>
</feature>
<evidence type="ECO:0000256" key="1">
    <source>
        <dbReference type="SAM" id="MobiDB-lite"/>
    </source>
</evidence>
<evidence type="ECO:0000313" key="2">
    <source>
        <dbReference type="EMBL" id="KAG9340386.1"/>
    </source>
</evidence>
<dbReference type="EMBL" id="JAFBMS010000043">
    <property type="protein sequence ID" value="KAG9340386.1"/>
    <property type="molecule type" value="Genomic_DNA"/>
</dbReference>
<protein>
    <submittedName>
        <fullName evidence="2">Uncharacterized protein</fullName>
    </submittedName>
</protein>
<dbReference type="Proteomes" id="UP000824540">
    <property type="component" value="Unassembled WGS sequence"/>
</dbReference>
<comment type="caution">
    <text evidence="2">The sequence shown here is derived from an EMBL/GenBank/DDBJ whole genome shotgun (WGS) entry which is preliminary data.</text>
</comment>
<evidence type="ECO:0000313" key="3">
    <source>
        <dbReference type="Proteomes" id="UP000824540"/>
    </source>
</evidence>
<feature type="region of interest" description="Disordered" evidence="1">
    <location>
        <begin position="95"/>
        <end position="117"/>
    </location>
</feature>
<feature type="compositionally biased region" description="Basic and acidic residues" evidence="1">
    <location>
        <begin position="1"/>
        <end position="13"/>
    </location>
</feature>
<keyword evidence="3" id="KW-1185">Reference proteome</keyword>
<reference evidence="2" key="1">
    <citation type="thesis" date="2021" institute="BYU ScholarsArchive" country="Provo, UT, USA">
        <title>Applications of and Algorithms for Genome Assembly and Genomic Analyses with an Emphasis on Marine Teleosts.</title>
        <authorList>
            <person name="Pickett B.D."/>
        </authorList>
    </citation>
    <scope>NUCLEOTIDE SEQUENCE</scope>
    <source>
        <strain evidence="2">HI-2016</strain>
    </source>
</reference>
<organism evidence="2 3">
    <name type="scientific">Albula glossodonta</name>
    <name type="common">roundjaw bonefish</name>
    <dbReference type="NCBI Taxonomy" id="121402"/>
    <lineage>
        <taxon>Eukaryota</taxon>
        <taxon>Metazoa</taxon>
        <taxon>Chordata</taxon>
        <taxon>Craniata</taxon>
        <taxon>Vertebrata</taxon>
        <taxon>Euteleostomi</taxon>
        <taxon>Actinopterygii</taxon>
        <taxon>Neopterygii</taxon>
        <taxon>Teleostei</taxon>
        <taxon>Albuliformes</taxon>
        <taxon>Albulidae</taxon>
        <taxon>Albula</taxon>
    </lineage>
</organism>
<dbReference type="AlphaFoldDB" id="A0A8T2NL37"/>
<proteinExistence type="predicted"/>
<accession>A0A8T2NL37</accession>